<protein>
    <recommendedName>
        <fullName evidence="2">ATP-grasp domain-containing protein</fullName>
    </recommendedName>
</protein>
<dbReference type="AlphaFoldDB" id="A0A1W1BSB2"/>
<dbReference type="Gene3D" id="3.30.470.20">
    <property type="entry name" value="ATP-grasp fold, B domain"/>
    <property type="match status" value="1"/>
</dbReference>
<dbReference type="SUPFAM" id="SSF56059">
    <property type="entry name" value="Glutathione synthetase ATP-binding domain-like"/>
    <property type="match status" value="1"/>
</dbReference>
<evidence type="ECO:0008006" key="2">
    <source>
        <dbReference type="Google" id="ProtNLM"/>
    </source>
</evidence>
<proteinExistence type="predicted"/>
<organism evidence="1">
    <name type="scientific">hydrothermal vent metagenome</name>
    <dbReference type="NCBI Taxonomy" id="652676"/>
    <lineage>
        <taxon>unclassified sequences</taxon>
        <taxon>metagenomes</taxon>
        <taxon>ecological metagenomes</taxon>
    </lineage>
</organism>
<evidence type="ECO:0000313" key="1">
    <source>
        <dbReference type="EMBL" id="SFV56375.1"/>
    </source>
</evidence>
<name>A0A1W1BSB2_9ZZZZ</name>
<sequence length="249" mass="29753">MRIPPWWYFQINAEFYNKKKGYYSKLDIDKLIPEKWRLNQFFFNKNTHPKSFPVFLKPEWGQNANGIVKINNSTEFKDFKTDIKIPFIVQEAAIGMKEYEVFCIQNPNKNTDYITLTITETKNNSEVYPINNINNPNTFYYDITNSFSDAEIKKIKNNLKELPIFRITRFCIRTESKTNFINGIFQIVEINLFAPFPLNLLDKNISNKEKNNFIIKNMQYLVQVSKNIPKKYFNNFVFLKKIKTHYQTK</sequence>
<accession>A0A1W1BSB2</accession>
<gene>
    <name evidence="1" type="ORF">MNB_SUP05-5-483</name>
</gene>
<reference evidence="1" key="1">
    <citation type="submission" date="2016-10" db="EMBL/GenBank/DDBJ databases">
        <authorList>
            <person name="de Groot N.N."/>
        </authorList>
    </citation>
    <scope>NUCLEOTIDE SEQUENCE</scope>
</reference>
<dbReference type="EMBL" id="FPHJ01000017">
    <property type="protein sequence ID" value="SFV56375.1"/>
    <property type="molecule type" value="Genomic_DNA"/>
</dbReference>